<name>A0A8C7C9C5_ONCKI</name>
<feature type="compositionally biased region" description="Polar residues" evidence="2">
    <location>
        <begin position="507"/>
        <end position="524"/>
    </location>
</feature>
<dbReference type="AlphaFoldDB" id="A0A8C7C9C5"/>
<dbReference type="InterPro" id="IPR016024">
    <property type="entry name" value="ARM-type_fold"/>
</dbReference>
<dbReference type="GeneTree" id="ENSGT00940000153717"/>
<evidence type="ECO:0000256" key="2">
    <source>
        <dbReference type="SAM" id="MobiDB-lite"/>
    </source>
</evidence>
<feature type="region of interest" description="Disordered" evidence="2">
    <location>
        <begin position="575"/>
        <end position="605"/>
    </location>
</feature>
<dbReference type="Gene3D" id="1.25.10.10">
    <property type="entry name" value="Leucine-rich Repeat Variant"/>
    <property type="match status" value="1"/>
</dbReference>
<dbReference type="InterPro" id="IPR011989">
    <property type="entry name" value="ARM-like"/>
</dbReference>
<organism evidence="4 5">
    <name type="scientific">Oncorhynchus kisutch</name>
    <name type="common">Coho salmon</name>
    <name type="synonym">Salmo kisutch</name>
    <dbReference type="NCBI Taxonomy" id="8019"/>
    <lineage>
        <taxon>Eukaryota</taxon>
        <taxon>Metazoa</taxon>
        <taxon>Chordata</taxon>
        <taxon>Craniata</taxon>
        <taxon>Vertebrata</taxon>
        <taxon>Euteleostomi</taxon>
        <taxon>Actinopterygii</taxon>
        <taxon>Neopterygii</taxon>
        <taxon>Teleostei</taxon>
        <taxon>Protacanthopterygii</taxon>
        <taxon>Salmoniformes</taxon>
        <taxon>Salmonidae</taxon>
        <taxon>Salmoninae</taxon>
        <taxon>Oncorhynchus</taxon>
    </lineage>
</organism>
<proteinExistence type="inferred from homology"/>
<feature type="compositionally biased region" description="Polar residues" evidence="2">
    <location>
        <begin position="623"/>
        <end position="640"/>
    </location>
</feature>
<reference evidence="4" key="1">
    <citation type="submission" date="2025-08" db="UniProtKB">
        <authorList>
            <consortium name="Ensembl"/>
        </authorList>
    </citation>
    <scope>IDENTIFICATION</scope>
</reference>
<dbReference type="PANTHER" id="PTHR15829">
    <property type="entry name" value="PROTEIN KINASE PKN/PRK1, EFFECTOR"/>
    <property type="match status" value="1"/>
</dbReference>
<dbReference type="SUPFAM" id="SSF48371">
    <property type="entry name" value="ARM repeat"/>
    <property type="match status" value="1"/>
</dbReference>
<feature type="compositionally biased region" description="Basic and acidic residues" evidence="2">
    <location>
        <begin position="766"/>
        <end position="778"/>
    </location>
</feature>
<dbReference type="PANTHER" id="PTHR15829:SF1">
    <property type="entry name" value="RHO FAMILY-INTERACTING CELL POLARIZATION REGULATOR 1"/>
    <property type="match status" value="1"/>
</dbReference>
<dbReference type="InterPro" id="IPR031780">
    <property type="entry name" value="FAM65_N"/>
</dbReference>
<evidence type="ECO:0000313" key="5">
    <source>
        <dbReference type="Proteomes" id="UP000694557"/>
    </source>
</evidence>
<feature type="compositionally biased region" description="Polar residues" evidence="2">
    <location>
        <begin position="321"/>
        <end position="344"/>
    </location>
</feature>
<evidence type="ECO:0000256" key="1">
    <source>
        <dbReference type="ARBA" id="ARBA00005744"/>
    </source>
</evidence>
<evidence type="ECO:0000313" key="4">
    <source>
        <dbReference type="Ensembl" id="ENSOKIP00005003395.1"/>
    </source>
</evidence>
<keyword evidence="5" id="KW-1185">Reference proteome</keyword>
<feature type="compositionally biased region" description="Basic and acidic residues" evidence="2">
    <location>
        <begin position="480"/>
        <end position="502"/>
    </location>
</feature>
<accession>A0A8C7C9C5</accession>
<feature type="region of interest" description="Disordered" evidence="2">
    <location>
        <begin position="319"/>
        <end position="350"/>
    </location>
</feature>
<feature type="region of interest" description="Disordered" evidence="2">
    <location>
        <begin position="755"/>
        <end position="790"/>
    </location>
</feature>
<dbReference type="InterPro" id="IPR026136">
    <property type="entry name" value="RIPOR3"/>
</dbReference>
<feature type="region of interest" description="Disordered" evidence="2">
    <location>
        <begin position="620"/>
        <end position="655"/>
    </location>
</feature>
<feature type="compositionally biased region" description="Low complexity" evidence="2">
    <location>
        <begin position="425"/>
        <end position="436"/>
    </location>
</feature>
<sequence length="1139" mass="126050">MSLSVRTSRRVISRSITRSQSFAGVNSYDKPYRNLSVFSTPRVTRKPSRASRMFTLSAKSPPPKVPQPERLDEVYEALKRGLQSYLQVHQIELDSLSRQMRESKRNSRLGFLYELDKQVKVVERFMRRLEFHLSKIDELYEAYCMQHRLRDGANKMVKAYTVSQGSREARESLSEANKGYKEYTENMCMLESELENQLGEFHVKMKGLAGFARLCAGDTYEIFMKYGRQRWKLRGRMEINGKQVWDSEDMVFLPLITEFLSIKVTELKSLANHVVVGNVSCETKDLFAALPRTVAVDINDLGTIKLSLEVTWNPFDKDDQASTASTVNKPPTVNKRFSTYNQSPPDTPSLREQAFYTAPRSLSRSMMSPKHRWSLLDVFRDTLAERLSQSCSCSDVSSVHLGSANMQTDNMLRRQEEMENGTAWSNSSESSDDSSSPQLSLGLRHANKNLVQLEVHAAAPSIEISFAPRDSATSTPTRLAKPEDVQKEEPDTGAAGKEEDSGKQAVPNGQTRYSRSLSHISENSADGVLMDRSTCESVEPSEATSLQSGISINDIEMEMPARAESAPVPAETVVVGEPSEPLAPATVTVEESRPESRYSAGSIESDTGLEVVSGAVSAVEPELQSSAPTRTDAVSQQGTSLDLRADSQAQTQSTEEISYTAHRAVVEEAEKPGPVVEANPTEGEKQQAVDSEVEEALSAVIASLDDYRGQFPELQVLEQELRLLEETLTGHTCSCSSSVQSLAVETALGSFDFLNTSDLEDEEEDGEKRSVTDGEHHSAPGRPPEESAGEDECCEERCWESHSSGPVSTGCQALDHTLLVHLKNCSAQLLRLGTFGPLRCGEMYALDRLLREARVLELIRRVAKETPGGATQPDEVVPQLEQCQGATLLWQQCTDDGSVYSTSTDAFLTTLAAAYTNRLPERGVSLADTVFLRLVERILERRLPKRGGVVARDMLTLFQFWSYLEAEGVSDLDTHIIELAEEVWLVQSLQSGDQEVLVKALKRPPESSLKREGLHAVSLLLRDPRGKVSASASSLLRSLADQPRHRERALVSCLELLENESVETRVCGCKALACLKAKESIDQLVYLCRSDKEDVRDAAKQALLVLGEEGKLAHRHVEISLQEGVPRLFSPGSMASTAF</sequence>
<gene>
    <name evidence="4" type="primary">RIPOR1</name>
    <name evidence="4" type="synonym">LOC109889329</name>
</gene>
<protein>
    <submittedName>
        <fullName evidence="4">RHO family interacting cell polarization regulator 1</fullName>
    </submittedName>
</protein>
<reference evidence="4" key="2">
    <citation type="submission" date="2025-09" db="UniProtKB">
        <authorList>
            <consortium name="Ensembl"/>
        </authorList>
    </citation>
    <scope>IDENTIFICATION</scope>
</reference>
<comment type="similarity">
    <text evidence="1">Belongs to the RIPOR family.</text>
</comment>
<feature type="domain" description="FAM65 N-terminal" evidence="3">
    <location>
        <begin position="16"/>
        <end position="358"/>
    </location>
</feature>
<dbReference type="Pfam" id="PF15903">
    <property type="entry name" value="PL48"/>
    <property type="match status" value="1"/>
</dbReference>
<dbReference type="Proteomes" id="UP000694557">
    <property type="component" value="Unassembled WGS sequence"/>
</dbReference>
<feature type="region of interest" description="Disordered" evidence="2">
    <location>
        <begin position="417"/>
        <end position="440"/>
    </location>
</feature>
<feature type="region of interest" description="Disordered" evidence="2">
    <location>
        <begin position="467"/>
        <end position="526"/>
    </location>
</feature>
<dbReference type="Ensembl" id="ENSOKIT00005003565.1">
    <property type="protein sequence ID" value="ENSOKIP00005003395.1"/>
    <property type="gene ID" value="ENSOKIG00005001376.1"/>
</dbReference>
<evidence type="ECO:0000259" key="3">
    <source>
        <dbReference type="Pfam" id="PF15903"/>
    </source>
</evidence>